<dbReference type="OrthoDB" id="9757904at2"/>
<keyword evidence="2" id="KW-0813">Transport</keyword>
<dbReference type="PANTHER" id="PTHR32063:SF28">
    <property type="entry name" value="BLR2861 PROTEIN"/>
    <property type="match status" value="1"/>
</dbReference>
<keyword evidence="6 8" id="KW-1133">Transmembrane helix</keyword>
<feature type="transmembrane region" description="Helical" evidence="8">
    <location>
        <begin position="977"/>
        <end position="1003"/>
    </location>
</feature>
<keyword evidence="7 8" id="KW-0472">Membrane</keyword>
<evidence type="ECO:0000256" key="1">
    <source>
        <dbReference type="ARBA" id="ARBA00004429"/>
    </source>
</evidence>
<feature type="transmembrane region" description="Helical" evidence="8">
    <location>
        <begin position="524"/>
        <end position="543"/>
    </location>
</feature>
<accession>A0A1J0EHT2</accession>
<evidence type="ECO:0000256" key="3">
    <source>
        <dbReference type="ARBA" id="ARBA00022475"/>
    </source>
</evidence>
<feature type="transmembrane region" description="Helical" evidence="8">
    <location>
        <begin position="899"/>
        <end position="923"/>
    </location>
</feature>
<dbReference type="SUPFAM" id="SSF82714">
    <property type="entry name" value="Multidrug efflux transporter AcrB TolC docking domain, DN and DC subdomains"/>
    <property type="match status" value="2"/>
</dbReference>
<dbReference type="Proteomes" id="UP000182567">
    <property type="component" value="Chromosome"/>
</dbReference>
<evidence type="ECO:0000256" key="7">
    <source>
        <dbReference type="ARBA" id="ARBA00023136"/>
    </source>
</evidence>
<gene>
    <name evidence="9" type="ORF">BLL42_06945</name>
</gene>
<dbReference type="InterPro" id="IPR001036">
    <property type="entry name" value="Acrflvin-R"/>
</dbReference>
<name>A0A1J0EHT2_9PSED</name>
<evidence type="ECO:0000313" key="9">
    <source>
        <dbReference type="EMBL" id="APC15475.1"/>
    </source>
</evidence>
<dbReference type="AlphaFoldDB" id="A0A1J0EHT2"/>
<evidence type="ECO:0000256" key="2">
    <source>
        <dbReference type="ARBA" id="ARBA00022448"/>
    </source>
</evidence>
<feature type="transmembrane region" description="Helical" evidence="8">
    <location>
        <begin position="846"/>
        <end position="866"/>
    </location>
</feature>
<dbReference type="SUPFAM" id="SSF82866">
    <property type="entry name" value="Multidrug efflux transporter AcrB transmembrane domain"/>
    <property type="match status" value="2"/>
</dbReference>
<comment type="subcellular location">
    <subcellularLocation>
        <location evidence="1">Cell inner membrane</location>
        <topology evidence="1">Multi-pass membrane protein</topology>
    </subcellularLocation>
</comment>
<feature type="transmembrane region" description="Helical" evidence="8">
    <location>
        <begin position="873"/>
        <end position="893"/>
    </location>
</feature>
<dbReference type="GO" id="GO:0005886">
    <property type="term" value="C:plasma membrane"/>
    <property type="evidence" value="ECO:0007669"/>
    <property type="project" value="UniProtKB-SubCell"/>
</dbReference>
<protein>
    <submittedName>
        <fullName evidence="9">Multidrug efflux protein</fullName>
    </submittedName>
</protein>
<evidence type="ECO:0000256" key="6">
    <source>
        <dbReference type="ARBA" id="ARBA00022989"/>
    </source>
</evidence>
<feature type="transmembrane region" description="Helical" evidence="8">
    <location>
        <begin position="359"/>
        <end position="379"/>
    </location>
</feature>
<dbReference type="GO" id="GO:0042910">
    <property type="term" value="F:xenobiotic transmembrane transporter activity"/>
    <property type="evidence" value="ECO:0007669"/>
    <property type="project" value="TreeGrafter"/>
</dbReference>
<dbReference type="Gene3D" id="1.20.1640.10">
    <property type="entry name" value="Multidrug efflux transporter AcrB transmembrane domain"/>
    <property type="match status" value="2"/>
</dbReference>
<feature type="transmembrane region" description="Helical" evidence="8">
    <location>
        <begin position="944"/>
        <end position="965"/>
    </location>
</feature>
<keyword evidence="5 8" id="KW-0812">Transmembrane</keyword>
<keyword evidence="4" id="KW-0997">Cell inner membrane</keyword>
<evidence type="ECO:0000256" key="8">
    <source>
        <dbReference type="SAM" id="Phobius"/>
    </source>
</evidence>
<evidence type="ECO:0000256" key="5">
    <source>
        <dbReference type="ARBA" id="ARBA00022692"/>
    </source>
</evidence>
<keyword evidence="3" id="KW-1003">Cell membrane</keyword>
<feature type="transmembrane region" description="Helical" evidence="8">
    <location>
        <begin position="385"/>
        <end position="409"/>
    </location>
</feature>
<dbReference type="EMBL" id="CP017886">
    <property type="protein sequence ID" value="APC15475.1"/>
    <property type="molecule type" value="Genomic_DNA"/>
</dbReference>
<dbReference type="FunFam" id="1.20.1640.10:FF:000001">
    <property type="entry name" value="Efflux pump membrane transporter"/>
    <property type="match status" value="1"/>
</dbReference>
<feature type="transmembrane region" description="Helical" evidence="8">
    <location>
        <begin position="462"/>
        <end position="490"/>
    </location>
</feature>
<reference evidence="10" key="1">
    <citation type="submission" date="2016-10" db="EMBL/GenBank/DDBJ databases">
        <title>Pseudomonas frederiksbergensis ERGS4:02 complete genome.</title>
        <authorList>
            <person name="Kumar R."/>
            <person name="Acharya V."/>
            <person name="Singh D."/>
        </authorList>
    </citation>
    <scope>NUCLEOTIDE SEQUENCE [LARGE SCALE GENOMIC DNA]</scope>
    <source>
        <strain evidence="10">ERGS4:02</strain>
    </source>
</reference>
<dbReference type="PRINTS" id="PR00702">
    <property type="entry name" value="ACRIFLAVINRP"/>
</dbReference>
<dbReference type="Pfam" id="PF00873">
    <property type="entry name" value="ACR_tran"/>
    <property type="match status" value="1"/>
</dbReference>
<dbReference type="Gene3D" id="3.30.70.1320">
    <property type="entry name" value="Multidrug efflux transporter AcrB pore domain like"/>
    <property type="match status" value="1"/>
</dbReference>
<evidence type="ECO:0000256" key="4">
    <source>
        <dbReference type="ARBA" id="ARBA00022519"/>
    </source>
</evidence>
<proteinExistence type="predicted"/>
<dbReference type="GeneID" id="46907957"/>
<dbReference type="PANTHER" id="PTHR32063">
    <property type="match status" value="1"/>
</dbReference>
<dbReference type="Gene3D" id="3.30.2090.10">
    <property type="entry name" value="Multidrug efflux transporter AcrB TolC docking domain, DN and DC subdomains"/>
    <property type="match status" value="2"/>
</dbReference>
<feature type="transmembrane region" description="Helical" evidence="8">
    <location>
        <begin position="333"/>
        <end position="352"/>
    </location>
</feature>
<dbReference type="Gene3D" id="3.30.70.1430">
    <property type="entry name" value="Multidrug efflux transporter AcrB pore domain"/>
    <property type="match status" value="2"/>
</dbReference>
<evidence type="ECO:0000313" key="10">
    <source>
        <dbReference type="Proteomes" id="UP000182567"/>
    </source>
</evidence>
<feature type="transmembrane region" description="Helical" evidence="8">
    <location>
        <begin position="12"/>
        <end position="32"/>
    </location>
</feature>
<feature type="transmembrane region" description="Helical" evidence="8">
    <location>
        <begin position="430"/>
        <end position="450"/>
    </location>
</feature>
<dbReference type="SUPFAM" id="SSF82693">
    <property type="entry name" value="Multidrug efflux transporter AcrB pore domain, PN1, PN2, PC1 and PC2 subdomains"/>
    <property type="match status" value="4"/>
</dbReference>
<dbReference type="RefSeq" id="WP_071551418.1">
    <property type="nucleotide sequence ID" value="NZ_CP017886.1"/>
</dbReference>
<dbReference type="Gene3D" id="3.30.70.1440">
    <property type="entry name" value="Multidrug efflux transporter AcrB pore domain"/>
    <property type="match status" value="1"/>
</dbReference>
<sequence length="1028" mass="110512">MKFTDLFIRRPVLTLVVSALIVMLGVLALLNLPIRQYPALESATITVTTSYPGARSSLMQGFVTQPISQAVASVDGVDYLTSSSTQGKSLISIRLKLNADSNKALTEIMAAVNQVKYRLPEGAYDSVIAKSSGEGTAVIYVGFSSKDIGLPAITDYLSRVIQPLYSSIDGVANAEVLGGQTLAMRLWLDPVRMAARNISAGDVAEAIRKNNFQAAPGQTKGAYVSANININTDLTSVEQFRQLVIKSKGDTLIRLSDIGTAELGATAYETSGIMDGEKSVFIGLHPTPSGNPLTIVKGVEDMMPHVQKTLPPGMTMNIVFEVARFIKASIDEVMRTLLEAVVIVAVVIFLFLGSMRTVLIPLVTIPLSLVGAAAMMHLFGFSINLLTLLSMVLAIGLVVDDAIVVVENVHRHIESGKSPLHAAMVGAREISGPVIAMTITLAAVYAPIGLMGGLTGALFKEFAFTLAGAVIVSGIVALTLSPLMSSLLLTSKSNEGVMARGAERFFHWLGDKYGRVLDFSLHHAWITAVIAVLVFASLPFLYLNAQRELAPGEDQAQVLAVAKAPQYANIDYTETYSRKLDTLLGTYPETDMTWVVVGNDGPRSAFGGANLSEWNKRTRSADTIQAQVQQEANEIEGMSIFAFQLPSLPGSTGGLPVQMVIQSSQDHRVVFEELERIKQAARDSGLFAVVDSDLDFNSPLVNIKIDRTKANDLGISMQAIGDSLAVLVGENYINRFALNGRAYDVIPQVPRNQRVSGELLVGQYVEAANGAHIPLSTLVSFEMAVEANKLTQFNQLNSATLQAVPAPGVSIGDAVKFLTAQAQTLPTGFTHDWLSDARQFVQEGSALMITFAFAILVIYLVLAAQFESLRDPLVILISVPLSICGALIPLYLGYATVNIYTQIGLVTLIGLISKHGILMVEFANELQQRQQLDRRTAIEQAALIRLRPILMTTAAMVVGLIPLLLASGAGAHSRFSLGLVIVVGMLVGTLFTLFILPTVYTYLAKDHRAAQHSARNQELSQVSNALTN</sequence>
<dbReference type="NCBIfam" id="NF033617">
    <property type="entry name" value="RND_permease_2"/>
    <property type="match status" value="1"/>
</dbReference>
<dbReference type="InterPro" id="IPR027463">
    <property type="entry name" value="AcrB_DN_DC_subdom"/>
</dbReference>
<organism evidence="9 10">
    <name type="scientific">Pseudomonas frederiksbergensis</name>
    <dbReference type="NCBI Taxonomy" id="104087"/>
    <lineage>
        <taxon>Bacteria</taxon>
        <taxon>Pseudomonadati</taxon>
        <taxon>Pseudomonadota</taxon>
        <taxon>Gammaproteobacteria</taxon>
        <taxon>Pseudomonadales</taxon>
        <taxon>Pseudomonadaceae</taxon>
        <taxon>Pseudomonas</taxon>
    </lineage>
</organism>